<dbReference type="InterPro" id="IPR055275">
    <property type="entry name" value="Ferredox_Rdtase"/>
</dbReference>
<dbReference type="RefSeq" id="XP_014671725.1">
    <property type="nucleotide sequence ID" value="XM_014816239.1"/>
</dbReference>
<comment type="subcellular location">
    <subcellularLocation>
        <location evidence="11">Mitochondrion</location>
    </subcellularLocation>
</comment>
<evidence type="ECO:0000256" key="6">
    <source>
        <dbReference type="ARBA" id="ARBA00022630"/>
    </source>
</evidence>
<evidence type="ECO:0000256" key="10">
    <source>
        <dbReference type="ARBA" id="ARBA00048933"/>
    </source>
</evidence>
<dbReference type="EC" id="1.18.1.6" evidence="4 11"/>
<protein>
    <recommendedName>
        <fullName evidence="5 11">NADPH:adrenodoxin oxidoreductase, mitochondrial</fullName>
        <ecNumber evidence="4 11">1.18.1.6</ecNumber>
    </recommendedName>
</protein>
<keyword evidence="8 11" id="KW-0521">NADP</keyword>
<comment type="similarity">
    <text evidence="3 11">Belongs to the ferredoxin--NADP reductase type 1 family.</text>
</comment>
<comment type="cofactor">
    <cofactor evidence="1 11">
        <name>FAD</name>
        <dbReference type="ChEBI" id="CHEBI:57692"/>
    </cofactor>
</comment>
<evidence type="ECO:0000256" key="7">
    <source>
        <dbReference type="ARBA" id="ARBA00022827"/>
    </source>
</evidence>
<evidence type="ECO:0000313" key="13">
    <source>
        <dbReference type="Proteomes" id="UP000695022"/>
    </source>
</evidence>
<evidence type="ECO:0000256" key="11">
    <source>
        <dbReference type="PIRNR" id="PIRNR000362"/>
    </source>
</evidence>
<dbReference type="Proteomes" id="UP000695022">
    <property type="component" value="Unplaced"/>
</dbReference>
<dbReference type="SUPFAM" id="SSF51971">
    <property type="entry name" value="Nucleotide-binding domain"/>
    <property type="match status" value="2"/>
</dbReference>
<dbReference type="InterPro" id="IPR036188">
    <property type="entry name" value="FAD/NAD-bd_sf"/>
</dbReference>
<organism evidence="13 14">
    <name type="scientific">Priapulus caudatus</name>
    <name type="common">Priapulid worm</name>
    <dbReference type="NCBI Taxonomy" id="37621"/>
    <lineage>
        <taxon>Eukaryota</taxon>
        <taxon>Metazoa</taxon>
        <taxon>Ecdysozoa</taxon>
        <taxon>Scalidophora</taxon>
        <taxon>Priapulida</taxon>
        <taxon>Priapulimorpha</taxon>
        <taxon>Priapulimorphida</taxon>
        <taxon>Priapulidae</taxon>
        <taxon>Priapulus</taxon>
    </lineage>
</organism>
<dbReference type="PIRSF" id="PIRSF000362">
    <property type="entry name" value="FNR"/>
    <property type="match status" value="1"/>
</dbReference>
<dbReference type="GeneID" id="106812380"/>
<dbReference type="Gene3D" id="3.40.50.720">
    <property type="entry name" value="NAD(P)-binding Rossmann-like Domain"/>
    <property type="match status" value="1"/>
</dbReference>
<evidence type="ECO:0000256" key="3">
    <source>
        <dbReference type="ARBA" id="ARBA00008312"/>
    </source>
</evidence>
<evidence type="ECO:0000256" key="1">
    <source>
        <dbReference type="ARBA" id="ARBA00001974"/>
    </source>
</evidence>
<dbReference type="Gene3D" id="3.50.50.60">
    <property type="entry name" value="FAD/NAD(P)-binding domain"/>
    <property type="match status" value="1"/>
</dbReference>
<keyword evidence="7 11" id="KW-0274">FAD</keyword>
<reference evidence="14" key="1">
    <citation type="submission" date="2025-08" db="UniProtKB">
        <authorList>
            <consortium name="RefSeq"/>
        </authorList>
    </citation>
    <scope>IDENTIFICATION</scope>
</reference>
<keyword evidence="13" id="KW-1185">Reference proteome</keyword>
<dbReference type="PANTHER" id="PTHR48467:SF1">
    <property type="entry name" value="GLUTAMATE SYNTHASE 1 [NADH], CHLOROPLASTIC-LIKE"/>
    <property type="match status" value="1"/>
</dbReference>
<evidence type="ECO:0000313" key="14">
    <source>
        <dbReference type="RefSeq" id="XP_014671725.1"/>
    </source>
</evidence>
<keyword evidence="9 11" id="KW-0560">Oxidoreductase</keyword>
<keyword evidence="6 11" id="KW-0285">Flavoprotein</keyword>
<dbReference type="PRINTS" id="PR00419">
    <property type="entry name" value="ADXRDTASE"/>
</dbReference>
<evidence type="ECO:0000256" key="8">
    <source>
        <dbReference type="ARBA" id="ARBA00022857"/>
    </source>
</evidence>
<evidence type="ECO:0000256" key="4">
    <source>
        <dbReference type="ARBA" id="ARBA00013219"/>
    </source>
</evidence>
<dbReference type="PANTHER" id="PTHR48467">
    <property type="entry name" value="GLUTAMATE SYNTHASE 1 [NADH], CHLOROPLASTIC-LIKE"/>
    <property type="match status" value="1"/>
</dbReference>
<dbReference type="InterPro" id="IPR021163">
    <property type="entry name" value="Ferredox_Rdtase_adrenod"/>
</dbReference>
<dbReference type="InterPro" id="IPR023753">
    <property type="entry name" value="FAD/NAD-binding_dom"/>
</dbReference>
<keyword evidence="11" id="KW-0496">Mitochondrion</keyword>
<proteinExistence type="inferred from homology"/>
<gene>
    <name evidence="14" type="primary">LOC106812380</name>
</gene>
<dbReference type="Pfam" id="PF07992">
    <property type="entry name" value="Pyr_redox_2"/>
    <property type="match status" value="1"/>
</dbReference>
<evidence type="ECO:0000256" key="2">
    <source>
        <dbReference type="ARBA" id="ARBA00004731"/>
    </source>
</evidence>
<name>A0ABM1EHQ4_PRICU</name>
<feature type="domain" description="FAD/NAD(P)-binding" evidence="12">
    <location>
        <begin position="78"/>
        <end position="234"/>
    </location>
</feature>
<evidence type="ECO:0000256" key="9">
    <source>
        <dbReference type="ARBA" id="ARBA00023002"/>
    </source>
</evidence>
<comment type="pathway">
    <text evidence="2">Steroid metabolism; cholesterol metabolism.</text>
</comment>
<accession>A0ABM1EHQ4</accession>
<comment type="catalytic activity">
    <reaction evidence="10 11">
        <text>2 reduced [adrenodoxin] + NADP(+) + H(+) = 2 oxidized [adrenodoxin] + NADPH</text>
        <dbReference type="Rhea" id="RHEA:42312"/>
        <dbReference type="Rhea" id="RHEA-COMP:9998"/>
        <dbReference type="Rhea" id="RHEA-COMP:9999"/>
        <dbReference type="ChEBI" id="CHEBI:15378"/>
        <dbReference type="ChEBI" id="CHEBI:33737"/>
        <dbReference type="ChEBI" id="CHEBI:33738"/>
        <dbReference type="ChEBI" id="CHEBI:57783"/>
        <dbReference type="ChEBI" id="CHEBI:58349"/>
        <dbReference type="EC" id="1.18.1.6"/>
    </reaction>
</comment>
<sequence length="532" mass="59308">MICLSYSDYSHSQSNGRYRPISTDCFLLEFISLIFYPTYDLQVMSQYTHNCRLLARRCHQWHHVQRPYLSTCSQTGPKVCIIGSGPAGFYTAQQILKGNPSIHVDILDRLPLPYGLVRFGVAPDHPEVKNVINTFAATAENERCSFVGNVSVGKDVSIHELQQAYNVVVLSYGAEADRELGIPGEGLVGVESARSFVGWYNGLPEHRHLQPNLNTEVAVVIGQGNVALDIARILLTPIRLLQETDITEYALEALTRSKIRRVHVVGRRGPLQAAFTIKELREMVTMPDCRTVFTAEDFSGVEEALAGIPRPRKRLTELMLKSVTGRGQTEQEVQRLADASREFYVKFLRSPIQVLPSADGKRLRALELAVNVLEGSGKSVRARSTDDREVIDCGLILRSVGYRSVAIEKSIPFDHSHGTIAHENGKVNGKQGLYCSGWVKRGPTGVILDTMSDGFQTGKLILRDIESGVVSAETRPGSEAILRHLSNKGVQTVSFDDWKRIDAVEIERGRERGKPREKLTDLKEMLRICTER</sequence>
<evidence type="ECO:0000256" key="5">
    <source>
        <dbReference type="ARBA" id="ARBA00016287"/>
    </source>
</evidence>
<evidence type="ECO:0000259" key="12">
    <source>
        <dbReference type="Pfam" id="PF07992"/>
    </source>
</evidence>